<dbReference type="Pfam" id="PF09981">
    <property type="entry name" value="DUF2218"/>
    <property type="match status" value="1"/>
</dbReference>
<dbReference type="Proteomes" id="UP000093053">
    <property type="component" value="Chromosome"/>
</dbReference>
<reference evidence="1 2" key="1">
    <citation type="submission" date="2016-07" db="EMBL/GenBank/DDBJ databases">
        <title>Complete genome sequence of the Lentzea guizhouensis DHS C013.</title>
        <authorList>
            <person name="Cao C."/>
        </authorList>
    </citation>
    <scope>NUCLEOTIDE SEQUENCE [LARGE SCALE GENOMIC DNA]</scope>
    <source>
        <strain evidence="1 2">DHS C013</strain>
    </source>
</reference>
<name>A0A1B2HLK6_9PSEU</name>
<dbReference type="STRING" id="1586287.BBK82_23480"/>
<dbReference type="InterPro" id="IPR014543">
    <property type="entry name" value="UCP028291"/>
</dbReference>
<gene>
    <name evidence="1" type="ORF">BBK82_23480</name>
</gene>
<evidence type="ECO:0000313" key="2">
    <source>
        <dbReference type="Proteomes" id="UP000093053"/>
    </source>
</evidence>
<organism evidence="1 2">
    <name type="scientific">Lentzea guizhouensis</name>
    <dbReference type="NCBI Taxonomy" id="1586287"/>
    <lineage>
        <taxon>Bacteria</taxon>
        <taxon>Bacillati</taxon>
        <taxon>Actinomycetota</taxon>
        <taxon>Actinomycetes</taxon>
        <taxon>Pseudonocardiales</taxon>
        <taxon>Pseudonocardiaceae</taxon>
        <taxon>Lentzea</taxon>
    </lineage>
</organism>
<evidence type="ECO:0000313" key="1">
    <source>
        <dbReference type="EMBL" id="ANZ38581.1"/>
    </source>
</evidence>
<protein>
    <recommendedName>
        <fullName evidence="3">DUF2218 domain-containing protein</fullName>
    </recommendedName>
</protein>
<dbReference type="KEGG" id="led:BBK82_23480"/>
<dbReference type="EMBL" id="CP016793">
    <property type="protein sequence ID" value="ANZ38581.1"/>
    <property type="molecule type" value="Genomic_DNA"/>
</dbReference>
<dbReference type="Gene3D" id="3.30.310.50">
    <property type="entry name" value="Alpha-D-phosphohexomutase, C-terminal domain"/>
    <property type="match status" value="1"/>
</dbReference>
<keyword evidence="2" id="KW-1185">Reference proteome</keyword>
<proteinExistence type="predicted"/>
<sequence length="100" mass="11113">MTFVSEGTSATDRAERYGSQLVKHFTHKDLEGSWEDGRGFVRFSVGTASFTAAPDALRMRVEASSEEDAARLRDVVERHLVRFGTRDELTVTWSGSGSEN</sequence>
<dbReference type="AlphaFoldDB" id="A0A1B2HLK6"/>
<dbReference type="RefSeq" id="WP_065916928.1">
    <property type="nucleotide sequence ID" value="NZ_CP016793.1"/>
</dbReference>
<evidence type="ECO:0008006" key="3">
    <source>
        <dbReference type="Google" id="ProtNLM"/>
    </source>
</evidence>
<accession>A0A1B2HLK6</accession>
<dbReference type="OrthoDB" id="9806511at2"/>